<reference evidence="6" key="1">
    <citation type="journal article" date="2013" name="Proc. Natl. Acad. Sci. U.S.A.">
        <title>Genome structure and metabolic features in the red seaweed Chondrus crispus shed light on evolution of the Archaeplastida.</title>
        <authorList>
            <person name="Collen J."/>
            <person name="Porcel B."/>
            <person name="Carre W."/>
            <person name="Ball S.G."/>
            <person name="Chaparro C."/>
            <person name="Tonon T."/>
            <person name="Barbeyron T."/>
            <person name="Michel G."/>
            <person name="Noel B."/>
            <person name="Valentin K."/>
            <person name="Elias M."/>
            <person name="Artiguenave F."/>
            <person name="Arun A."/>
            <person name="Aury J.M."/>
            <person name="Barbosa-Neto J.F."/>
            <person name="Bothwell J.H."/>
            <person name="Bouget F.Y."/>
            <person name="Brillet L."/>
            <person name="Cabello-Hurtado F."/>
            <person name="Capella-Gutierrez S."/>
            <person name="Charrier B."/>
            <person name="Cladiere L."/>
            <person name="Cock J.M."/>
            <person name="Coelho S.M."/>
            <person name="Colleoni C."/>
            <person name="Czjzek M."/>
            <person name="Da Silva C."/>
            <person name="Delage L."/>
            <person name="Denoeud F."/>
            <person name="Deschamps P."/>
            <person name="Dittami S.M."/>
            <person name="Gabaldon T."/>
            <person name="Gachon C.M."/>
            <person name="Groisillier A."/>
            <person name="Herve C."/>
            <person name="Jabbari K."/>
            <person name="Katinka M."/>
            <person name="Kloareg B."/>
            <person name="Kowalczyk N."/>
            <person name="Labadie K."/>
            <person name="Leblanc C."/>
            <person name="Lopez P.J."/>
            <person name="McLachlan D.H."/>
            <person name="Meslet-Cladiere L."/>
            <person name="Moustafa A."/>
            <person name="Nehr Z."/>
            <person name="Nyvall Collen P."/>
            <person name="Panaud O."/>
            <person name="Partensky F."/>
            <person name="Poulain J."/>
            <person name="Rensing S.A."/>
            <person name="Rousvoal S."/>
            <person name="Samson G."/>
            <person name="Symeonidi A."/>
            <person name="Weissenbach J."/>
            <person name="Zambounis A."/>
            <person name="Wincker P."/>
            <person name="Boyen C."/>
        </authorList>
    </citation>
    <scope>NUCLEOTIDE SEQUENCE [LARGE SCALE GENOMIC DNA]</scope>
    <source>
        <strain evidence="6">cv. Stackhouse</strain>
    </source>
</reference>
<dbReference type="KEGG" id="ccp:CHC_T00001837001"/>
<dbReference type="Pfam" id="PF02577">
    <property type="entry name" value="BFN_dom"/>
    <property type="match status" value="1"/>
</dbReference>
<dbReference type="GO" id="GO:0016567">
    <property type="term" value="P:protein ubiquitination"/>
    <property type="evidence" value="ECO:0007669"/>
    <property type="project" value="TreeGrafter"/>
</dbReference>
<comment type="similarity">
    <text evidence="1">Belongs to the bifunctional nuclease family.</text>
</comment>
<dbReference type="AlphaFoldDB" id="R7Q4S4"/>
<evidence type="ECO:0000256" key="1">
    <source>
        <dbReference type="ARBA" id="ARBA00009095"/>
    </source>
</evidence>
<dbReference type="SUPFAM" id="SSF103256">
    <property type="entry name" value="Hypothetical protein TM0160"/>
    <property type="match status" value="1"/>
</dbReference>
<gene>
    <name evidence="5" type="ORF">CHC_T00001837001</name>
</gene>
<keyword evidence="6" id="KW-1185">Reference proteome</keyword>
<sequence length="354" mass="39692">MSAFALPSALPSAVSLSRTRHTLCPRRASPRTPVRRRPPCAQQPSQSPDYGAGFMPESDPDYEEVRVLSFGPTRNDGSLLTLRPVSGGDRAFKMSVTVAQADSIRAALARTRRNRHIPHPSSTPFSEPSAHLPTGRLDYTLMRPATHDLFKDVLDLFGGFVTKAAITHIQDEVFIARVWVRGPFAVTQDEVHIDSRPSDAIAMALRSRAPLYLNKHLLRQWNVSVEAIARDAKHGLCECVTDYPDEVKSTRSIVHELKGSPEHLILAKLRMELDLAVRLERFQEASRLREQIASICPIDRLSDQLKCAIDEERYLDAAKLQDQITLWRARVRMWEKGSINIEDLQGGIEDCGNC</sequence>
<dbReference type="EMBL" id="HG001628">
    <property type="protein sequence ID" value="CDF32989.1"/>
    <property type="molecule type" value="Genomic_DNA"/>
</dbReference>
<dbReference type="OMA" id="ITHIAND"/>
<dbReference type="GO" id="GO:0004518">
    <property type="term" value="F:nuclease activity"/>
    <property type="evidence" value="ECO:0007669"/>
    <property type="project" value="InterPro"/>
</dbReference>
<feature type="region of interest" description="Disordered" evidence="3">
    <location>
        <begin position="23"/>
        <end position="56"/>
    </location>
</feature>
<dbReference type="GO" id="GO:0030891">
    <property type="term" value="C:VCB complex"/>
    <property type="evidence" value="ECO:0007669"/>
    <property type="project" value="TreeGrafter"/>
</dbReference>
<dbReference type="PROSITE" id="PS51658">
    <property type="entry name" value="BFN"/>
    <property type="match status" value="1"/>
</dbReference>
<dbReference type="PANTHER" id="PTHR15160">
    <property type="entry name" value="VON HIPPEL-LINDAU PROTEIN"/>
    <property type="match status" value="1"/>
</dbReference>
<dbReference type="Gene3D" id="3.10.690.10">
    <property type="entry name" value="Bifunctional nuclease domain"/>
    <property type="match status" value="1"/>
</dbReference>
<comment type="function">
    <text evidence="2">Bifunctional nuclease with both RNase and DNase activities. Involved in basal defense response. Participates in abscisic acid-derived callose deposition following infection by a necrotrophic pathogen.</text>
</comment>
<evidence type="ECO:0000313" key="6">
    <source>
        <dbReference type="Proteomes" id="UP000012073"/>
    </source>
</evidence>
<dbReference type="PANTHER" id="PTHR15160:SF1">
    <property type="entry name" value="VON HIPPEL-LINDAU DISEASE TUMOR SUPPRESSOR"/>
    <property type="match status" value="1"/>
</dbReference>
<dbReference type="PhylomeDB" id="R7Q4S4"/>
<organism evidence="5 6">
    <name type="scientific">Chondrus crispus</name>
    <name type="common">Carrageen Irish moss</name>
    <name type="synonym">Polymorpha crispa</name>
    <dbReference type="NCBI Taxonomy" id="2769"/>
    <lineage>
        <taxon>Eukaryota</taxon>
        <taxon>Rhodophyta</taxon>
        <taxon>Florideophyceae</taxon>
        <taxon>Rhodymeniophycidae</taxon>
        <taxon>Gigartinales</taxon>
        <taxon>Gigartinaceae</taxon>
        <taxon>Chondrus</taxon>
    </lineage>
</organism>
<dbReference type="GeneID" id="17320505"/>
<dbReference type="OrthoDB" id="566255at2759"/>
<proteinExistence type="inferred from homology"/>
<protein>
    <recommendedName>
        <fullName evidence="4">BFN domain-containing protein</fullName>
    </recommendedName>
</protein>
<name>R7Q4S4_CHOCR</name>
<dbReference type="InterPro" id="IPR036104">
    <property type="entry name" value="BFN_sf"/>
</dbReference>
<evidence type="ECO:0000256" key="3">
    <source>
        <dbReference type="SAM" id="MobiDB-lite"/>
    </source>
</evidence>
<dbReference type="Gramene" id="CDF32989">
    <property type="protein sequence ID" value="CDF32989"/>
    <property type="gene ID" value="CHC_T00001837001"/>
</dbReference>
<accession>R7Q4S4</accession>
<dbReference type="Proteomes" id="UP000012073">
    <property type="component" value="Unassembled WGS sequence"/>
</dbReference>
<evidence type="ECO:0000256" key="2">
    <source>
        <dbReference type="ARBA" id="ARBA00025428"/>
    </source>
</evidence>
<evidence type="ECO:0000259" key="4">
    <source>
        <dbReference type="PROSITE" id="PS51658"/>
    </source>
</evidence>
<dbReference type="InterPro" id="IPR003729">
    <property type="entry name" value="Bi_nuclease_dom"/>
</dbReference>
<dbReference type="GO" id="GO:0005634">
    <property type="term" value="C:nucleus"/>
    <property type="evidence" value="ECO:0007669"/>
    <property type="project" value="TreeGrafter"/>
</dbReference>
<dbReference type="RefSeq" id="XP_005712792.1">
    <property type="nucleotide sequence ID" value="XM_005712735.1"/>
</dbReference>
<feature type="domain" description="BFN" evidence="4">
    <location>
        <begin position="62"/>
        <end position="225"/>
    </location>
</feature>
<evidence type="ECO:0000313" key="5">
    <source>
        <dbReference type="EMBL" id="CDF32989.1"/>
    </source>
</evidence>